<dbReference type="InParanoid" id="L7JZV6"/>
<evidence type="ECO:0000313" key="2">
    <source>
        <dbReference type="Proteomes" id="UP000011185"/>
    </source>
</evidence>
<protein>
    <submittedName>
        <fullName evidence="1">Uncharacterized protein</fullName>
    </submittedName>
</protein>
<dbReference type="OrthoDB" id="6162375at2759"/>
<dbReference type="AlphaFoldDB" id="L7JZV6"/>
<proteinExistence type="predicted"/>
<dbReference type="VEuPathDB" id="MicrosporidiaDB:THOM_0721"/>
<dbReference type="EMBL" id="JH993857">
    <property type="protein sequence ID" value="ELQ76272.1"/>
    <property type="molecule type" value="Genomic_DNA"/>
</dbReference>
<dbReference type="STRING" id="72359.L7JZV6"/>
<dbReference type="HOGENOM" id="CLU_121575_0_0_1"/>
<dbReference type="OMA" id="MIINQKM"/>
<organism evidence="1 2">
    <name type="scientific">Trachipleistophora hominis</name>
    <name type="common">Microsporidian parasite</name>
    <dbReference type="NCBI Taxonomy" id="72359"/>
    <lineage>
        <taxon>Eukaryota</taxon>
        <taxon>Fungi</taxon>
        <taxon>Fungi incertae sedis</taxon>
        <taxon>Microsporidia</taxon>
        <taxon>Pleistophoridae</taxon>
        <taxon>Trachipleistophora</taxon>
    </lineage>
</organism>
<dbReference type="Proteomes" id="UP000011185">
    <property type="component" value="Unassembled WGS sequence"/>
</dbReference>
<gene>
    <name evidence="1" type="ORF">THOM_0721</name>
</gene>
<reference evidence="1 2" key="1">
    <citation type="journal article" date="2012" name="PLoS Pathog.">
        <title>The genome of the obligate intracellular parasite Trachipleistophora hominis: new insights into microsporidian genome dynamics and reductive evolution.</title>
        <authorList>
            <person name="Heinz E."/>
            <person name="Williams T.A."/>
            <person name="Nakjang S."/>
            <person name="Noel C.J."/>
            <person name="Swan D.C."/>
            <person name="Goldberg A.V."/>
            <person name="Harris S.R."/>
            <person name="Weinmaier T."/>
            <person name="Markert S."/>
            <person name="Becher D."/>
            <person name="Bernhardt J."/>
            <person name="Dagan T."/>
            <person name="Hacker C."/>
            <person name="Lucocq J.M."/>
            <person name="Schweder T."/>
            <person name="Rattei T."/>
            <person name="Hall N."/>
            <person name="Hirt R.P."/>
            <person name="Embley T.M."/>
        </authorList>
    </citation>
    <scope>NUCLEOTIDE SEQUENCE [LARGE SCALE GENOMIC DNA]</scope>
</reference>
<evidence type="ECO:0000313" key="1">
    <source>
        <dbReference type="EMBL" id="ELQ76272.1"/>
    </source>
</evidence>
<sequence length="150" mass="16892">MNDPLDLLTNLEKAYEPSSPLYKFTHTFHNLADPSGTTYPIDLKGYDDLIMRNKHQKAVIDKLNSALLAMSQRIDGVIAKSMIINQKMGVLVKMIRSMRGYGIDGKLVFGRMEGELVCGDDGIRCLRMMRRVLVNLSESVKKEIGESRSL</sequence>
<name>L7JZV6_TRAHO</name>
<keyword evidence="2" id="KW-1185">Reference proteome</keyword>
<accession>L7JZV6</accession>